<dbReference type="PROSITE" id="PS00463">
    <property type="entry name" value="ZN2_CY6_FUNGAL_1"/>
    <property type="match status" value="1"/>
</dbReference>
<sequence length="749" mass="86091">MTYKKQTCEECRNQKRKCNGQTPCERCHKLNLHCVYIVNYSPTDEEFIELAKQGKLLEEIESLKNGLAHMEATMSNLRDPSIGNSPAQTPPSLIEDSDKSVTSTDDGYISPLTKTDTSYSKHPNKRTKRLVSFGDDSYVDVSRCSEATGGPSWTLTVKNGGFCIDTHVNTYSDLYNNLYRVLQVVNLGSRLPPAVANCVREDTLVGALNEMFRRKYGKVHCKNVARSIQIFITPSTPDVDTMVVARSSENIKLTTSKLIQAYLRCQHLQQLAIHVPTFFRLFIDTGSSSAVMAFCATVCTLRCKHIVSCLPSVSLVEYGKFYFERARDALSDMFDQCNLETFTTYVFMAVYTSAVGQIEDSKLYTEMAERVAAILKPNYSNVCNTKSKSLIHLQKKSEAIHFKRLLNYLHRVETFVEISEAQITALNRSETRLPYCTLVHSNEGEWQAADDDSVQEKWFIKMHSYILHLQRAVHKASRCVYSSDIYHLVGLIGHQVEMATFHWYTKVLPPEFRLSLPLFDSNISCEKFYATLERECAHSAVPVLTTLAAYEEWLVFCQSYLPKRLPEPENEWKMLKTYWDGGEVKDESKVNKKWIKRIEKLLELRRKINFEGSDQEYFATIEAVVGGSEYHVQKRILMMGIHASFNTVRLARYLRSRSGDCYFDMRILMNAWQLLLTISKVQIMMPPEIIELIPRLHKYLRICLTIVYDEVRLQPYQGQVSDYVRMMEEEFRSQTVKDDDCDCVSCPYA</sequence>
<dbReference type="AlphaFoldDB" id="A0A1X0QW37"/>
<protein>
    <recommendedName>
        <fullName evidence="7">Zn(2)-C6 fungal-type domain-containing protein</fullName>
    </recommendedName>
</protein>
<proteinExistence type="predicted"/>
<dbReference type="InterPro" id="IPR001138">
    <property type="entry name" value="Zn2Cys6_DnaBD"/>
</dbReference>
<feature type="compositionally biased region" description="Polar residues" evidence="6">
    <location>
        <begin position="76"/>
        <end position="91"/>
    </location>
</feature>
<evidence type="ECO:0000256" key="6">
    <source>
        <dbReference type="SAM" id="MobiDB-lite"/>
    </source>
</evidence>
<accession>A0A1X0QW37</accession>
<evidence type="ECO:0000256" key="3">
    <source>
        <dbReference type="ARBA" id="ARBA00023015"/>
    </source>
</evidence>
<dbReference type="Pfam" id="PF00172">
    <property type="entry name" value="Zn_clus"/>
    <property type="match status" value="1"/>
</dbReference>
<dbReference type="PROSITE" id="PS50048">
    <property type="entry name" value="ZN2_CY6_FUNGAL_2"/>
    <property type="match status" value="1"/>
</dbReference>
<keyword evidence="2" id="KW-0479">Metal-binding</keyword>
<evidence type="ECO:0000256" key="1">
    <source>
        <dbReference type="ARBA" id="ARBA00004123"/>
    </source>
</evidence>
<keyword evidence="4" id="KW-0804">Transcription</keyword>
<dbReference type="PANTHER" id="PTHR47338">
    <property type="entry name" value="ZN(II)2CYS6 TRANSCRIPTION FACTOR (EUROFUNG)-RELATED"/>
    <property type="match status" value="1"/>
</dbReference>
<gene>
    <name evidence="8" type="ORF">BCV72DRAFT_23721</name>
</gene>
<reference evidence="8" key="1">
    <citation type="journal article" date="2016" name="Proc. Natl. Acad. Sci. U.S.A.">
        <title>Lipid metabolic changes in an early divergent fungus govern the establishment of a mutualistic symbiosis with endobacteria.</title>
        <authorList>
            <person name="Lastovetsky O.A."/>
            <person name="Gaspar M.L."/>
            <person name="Mondo S.J."/>
            <person name="LaButti K.M."/>
            <person name="Sandor L."/>
            <person name="Grigoriev I.V."/>
            <person name="Henry S.A."/>
            <person name="Pawlowska T.E."/>
        </authorList>
    </citation>
    <scope>NUCLEOTIDE SEQUENCE [LARGE SCALE GENOMIC DNA]</scope>
    <source>
        <strain evidence="8">ATCC 52814</strain>
    </source>
</reference>
<feature type="non-terminal residue" evidence="8">
    <location>
        <position position="1"/>
    </location>
</feature>
<name>A0A1X0QW37_RHIZD</name>
<dbReference type="CDD" id="cd12148">
    <property type="entry name" value="fungal_TF_MHR"/>
    <property type="match status" value="1"/>
</dbReference>
<evidence type="ECO:0000259" key="7">
    <source>
        <dbReference type="PROSITE" id="PS50048"/>
    </source>
</evidence>
<comment type="subcellular location">
    <subcellularLocation>
        <location evidence="1">Nucleus</location>
    </subcellularLocation>
</comment>
<dbReference type="CDD" id="cd00067">
    <property type="entry name" value="GAL4"/>
    <property type="match status" value="1"/>
</dbReference>
<feature type="domain" description="Zn(2)-C6 fungal-type" evidence="7">
    <location>
        <begin position="7"/>
        <end position="36"/>
    </location>
</feature>
<dbReference type="GO" id="GO:0008270">
    <property type="term" value="F:zinc ion binding"/>
    <property type="evidence" value="ECO:0007669"/>
    <property type="project" value="InterPro"/>
</dbReference>
<dbReference type="EMBL" id="KV921986">
    <property type="protein sequence ID" value="ORE03938.1"/>
    <property type="molecule type" value="Genomic_DNA"/>
</dbReference>
<dbReference type="InterPro" id="IPR036864">
    <property type="entry name" value="Zn2-C6_fun-type_DNA-bd_sf"/>
</dbReference>
<evidence type="ECO:0000313" key="8">
    <source>
        <dbReference type="EMBL" id="ORE03938.1"/>
    </source>
</evidence>
<dbReference type="OrthoDB" id="3971593at2759"/>
<dbReference type="SUPFAM" id="SSF57701">
    <property type="entry name" value="Zn2/Cys6 DNA-binding domain"/>
    <property type="match status" value="1"/>
</dbReference>
<dbReference type="GO" id="GO:0005634">
    <property type="term" value="C:nucleus"/>
    <property type="evidence" value="ECO:0007669"/>
    <property type="project" value="UniProtKB-SubCell"/>
</dbReference>
<dbReference type="InterPro" id="IPR050815">
    <property type="entry name" value="TF_fung"/>
</dbReference>
<keyword evidence="5" id="KW-0539">Nucleus</keyword>
<evidence type="ECO:0000256" key="5">
    <source>
        <dbReference type="ARBA" id="ARBA00023242"/>
    </source>
</evidence>
<feature type="compositionally biased region" description="Polar residues" evidence="6">
    <location>
        <begin position="112"/>
        <end position="121"/>
    </location>
</feature>
<evidence type="ECO:0000256" key="4">
    <source>
        <dbReference type="ARBA" id="ARBA00023163"/>
    </source>
</evidence>
<keyword evidence="3" id="KW-0805">Transcription regulation</keyword>
<feature type="region of interest" description="Disordered" evidence="6">
    <location>
        <begin position="76"/>
        <end position="123"/>
    </location>
</feature>
<dbReference type="VEuPathDB" id="FungiDB:BCV72DRAFT_23721"/>
<dbReference type="SMART" id="SM00066">
    <property type="entry name" value="GAL4"/>
    <property type="match status" value="1"/>
</dbReference>
<dbReference type="PANTHER" id="PTHR47338:SF5">
    <property type="entry name" value="ZN(II)2CYS6 TRANSCRIPTION FACTOR (EUROFUNG)"/>
    <property type="match status" value="1"/>
</dbReference>
<organism evidence="8">
    <name type="scientific">Rhizopus microsporus var. microsporus</name>
    <dbReference type="NCBI Taxonomy" id="86635"/>
    <lineage>
        <taxon>Eukaryota</taxon>
        <taxon>Fungi</taxon>
        <taxon>Fungi incertae sedis</taxon>
        <taxon>Mucoromycota</taxon>
        <taxon>Mucoromycotina</taxon>
        <taxon>Mucoromycetes</taxon>
        <taxon>Mucorales</taxon>
        <taxon>Mucorineae</taxon>
        <taxon>Rhizopodaceae</taxon>
        <taxon>Rhizopus</taxon>
    </lineage>
</organism>
<dbReference type="Gene3D" id="4.10.240.10">
    <property type="entry name" value="Zn(2)-C6 fungal-type DNA-binding domain"/>
    <property type="match status" value="1"/>
</dbReference>
<evidence type="ECO:0000256" key="2">
    <source>
        <dbReference type="ARBA" id="ARBA00022723"/>
    </source>
</evidence>
<dbReference type="Proteomes" id="UP000242414">
    <property type="component" value="Unassembled WGS sequence"/>
</dbReference>
<dbReference type="GO" id="GO:0000981">
    <property type="term" value="F:DNA-binding transcription factor activity, RNA polymerase II-specific"/>
    <property type="evidence" value="ECO:0007669"/>
    <property type="project" value="InterPro"/>
</dbReference>